<reference evidence="1" key="1">
    <citation type="journal article" date="2020" name="Nat. Commun.">
        <title>Large-scale genome sequencing of mycorrhizal fungi provides insights into the early evolution of symbiotic traits.</title>
        <authorList>
            <person name="Miyauchi S."/>
            <person name="Kiss E."/>
            <person name="Kuo A."/>
            <person name="Drula E."/>
            <person name="Kohler A."/>
            <person name="Sanchez-Garcia M."/>
            <person name="Morin E."/>
            <person name="Andreopoulos B."/>
            <person name="Barry K.W."/>
            <person name="Bonito G."/>
            <person name="Buee M."/>
            <person name="Carver A."/>
            <person name="Chen C."/>
            <person name="Cichocki N."/>
            <person name="Clum A."/>
            <person name="Culley D."/>
            <person name="Crous P.W."/>
            <person name="Fauchery L."/>
            <person name="Girlanda M."/>
            <person name="Hayes R.D."/>
            <person name="Keri Z."/>
            <person name="LaButti K."/>
            <person name="Lipzen A."/>
            <person name="Lombard V."/>
            <person name="Magnuson J."/>
            <person name="Maillard F."/>
            <person name="Murat C."/>
            <person name="Nolan M."/>
            <person name="Ohm R.A."/>
            <person name="Pangilinan J."/>
            <person name="Pereira M.F."/>
            <person name="Perotto S."/>
            <person name="Peter M."/>
            <person name="Pfister S."/>
            <person name="Riley R."/>
            <person name="Sitrit Y."/>
            <person name="Stielow J.B."/>
            <person name="Szollosi G."/>
            <person name="Zifcakova L."/>
            <person name="Stursova M."/>
            <person name="Spatafora J.W."/>
            <person name="Tedersoo L."/>
            <person name="Vaario L.M."/>
            <person name="Yamada A."/>
            <person name="Yan M."/>
            <person name="Wang P."/>
            <person name="Xu J."/>
            <person name="Bruns T."/>
            <person name="Baldrian P."/>
            <person name="Vilgalys R."/>
            <person name="Dunand C."/>
            <person name="Henrissat B."/>
            <person name="Grigoriev I.V."/>
            <person name="Hibbett D."/>
            <person name="Nagy L.G."/>
            <person name="Martin F.M."/>
        </authorList>
    </citation>
    <scope>NUCLEOTIDE SEQUENCE</scope>
    <source>
        <strain evidence="1">UP504</strain>
    </source>
</reference>
<proteinExistence type="predicted"/>
<dbReference type="OrthoDB" id="3163863at2759"/>
<name>A0A9P6DMS8_9AGAM</name>
<organism evidence="1 2">
    <name type="scientific">Hydnum rufescens UP504</name>
    <dbReference type="NCBI Taxonomy" id="1448309"/>
    <lineage>
        <taxon>Eukaryota</taxon>
        <taxon>Fungi</taxon>
        <taxon>Dikarya</taxon>
        <taxon>Basidiomycota</taxon>
        <taxon>Agaricomycotina</taxon>
        <taxon>Agaricomycetes</taxon>
        <taxon>Cantharellales</taxon>
        <taxon>Hydnaceae</taxon>
        <taxon>Hydnum</taxon>
    </lineage>
</organism>
<sequence length="418" mass="46295">MHRQDPGGNTVAGAGHSRLQWSYIRNIRQNKRSATHLPEAGTFTCMNIQPIDAHASPGQDTGLHSHPLPPQPSIFHDVYKDETNMVPHTCFSGLVAISEQPPAALLAIMATLISDLDLAYNQILSASGLFIVQDSTASGHAKPTSVFVTAFLQAMLECAPPEGHQYVINVINMTKGVPEALQSLASFWFHWFIIPIKSLTMGIVKAWGTRTPSHYSADTQNFAPPVEVELASRTKKFDDAVKEREGYHTSIYWEALEECETDEPITPVQIGHIIPLSMNSPKKATDLGWMWDVIQSYGGLQPGELTGDRINEPFNHLVFGYLEHFTFDTFWWSLIPDPKNNPPLPHHYVVKTFSGHHPISGTPKEGTAIKFVDHHNENDTEDLPNPQFLRLHAAVARVIHMSSAADSLPGEAHYGVTP</sequence>
<dbReference type="Proteomes" id="UP000886523">
    <property type="component" value="Unassembled WGS sequence"/>
</dbReference>
<keyword evidence="2" id="KW-1185">Reference proteome</keyword>
<evidence type="ECO:0000313" key="1">
    <source>
        <dbReference type="EMBL" id="KAF9503860.1"/>
    </source>
</evidence>
<evidence type="ECO:0000313" key="2">
    <source>
        <dbReference type="Proteomes" id="UP000886523"/>
    </source>
</evidence>
<protein>
    <recommendedName>
        <fullName evidence="3">HNH nuclease domain-containing protein</fullName>
    </recommendedName>
</protein>
<accession>A0A9P6DMS8</accession>
<evidence type="ECO:0008006" key="3">
    <source>
        <dbReference type="Google" id="ProtNLM"/>
    </source>
</evidence>
<dbReference type="EMBL" id="MU129292">
    <property type="protein sequence ID" value="KAF9503860.1"/>
    <property type="molecule type" value="Genomic_DNA"/>
</dbReference>
<comment type="caution">
    <text evidence="1">The sequence shown here is derived from an EMBL/GenBank/DDBJ whole genome shotgun (WGS) entry which is preliminary data.</text>
</comment>
<gene>
    <name evidence="1" type="ORF">BS47DRAFT_1369225</name>
</gene>
<dbReference type="AlphaFoldDB" id="A0A9P6DMS8"/>